<dbReference type="STRING" id="258515.SAMN05192585_1457"/>
<evidence type="ECO:0000313" key="5">
    <source>
        <dbReference type="EMBL" id="SDN99404.1"/>
    </source>
</evidence>
<dbReference type="PANTHER" id="PTHR30217">
    <property type="entry name" value="PEPTIDASE U32 FAMILY"/>
    <property type="match status" value="1"/>
</dbReference>
<feature type="domain" description="Peptidase family U32 C-terminal" evidence="4">
    <location>
        <begin position="286"/>
        <end position="366"/>
    </location>
</feature>
<evidence type="ECO:0000256" key="1">
    <source>
        <dbReference type="ARBA" id="ARBA00022670"/>
    </source>
</evidence>
<keyword evidence="6" id="KW-1185">Reference proteome</keyword>
<name>A0A1H0FXW1_9FIRM</name>
<dbReference type="EMBL" id="FNID01000045">
    <property type="protein sequence ID" value="SDN99404.1"/>
    <property type="molecule type" value="Genomic_DNA"/>
</dbReference>
<dbReference type="InterPro" id="IPR051454">
    <property type="entry name" value="RNA/ubiquinone_mod_enzymes"/>
</dbReference>
<sequence length="370" mass="41842">MRAGTANFSDEEMLKGVAYAHEHGARVYLTCNTLPRCNEFEHLPGYFEFVKNSGVDAVIISDLGVLALARRLMPEMEIHISTQAGVVNHAAACELHAMGAKRVVLARELSLEEIRYIRTHTPPELEIETFVHGAMCVSFSGRCLLSSYMTGRDSNRGECAQPCRWRYSLTEEKRPNEHYPIFEDEQGTYILNAKDLCMIEHIKELVQAGVTSLKIEGRAKSVYYVSVITNAYRCAVDGYLASPQDYTTPDWLVEEVKKISHRQYCTGFFYGPIENGQYYENGGYVREYDVVAVVDDWKDGMAYCTQRNKFLKGDTVEVLQPRSKPLELTIEKLFSADGSELKSTPHPMMAFSFPCDIPLKPGSVIRKQLK</sequence>
<dbReference type="PANTHER" id="PTHR30217:SF6">
    <property type="entry name" value="TRNA HYDROXYLATION PROTEIN P"/>
    <property type="match status" value="1"/>
</dbReference>
<comment type="similarity">
    <text evidence="3">Belongs to the peptidase U32 family.</text>
</comment>
<dbReference type="Pfam" id="PF01136">
    <property type="entry name" value="Peptidase_U32"/>
    <property type="match status" value="1"/>
</dbReference>
<evidence type="ECO:0000256" key="3">
    <source>
        <dbReference type="ARBA" id="ARBA00038374"/>
    </source>
</evidence>
<proteinExistence type="inferred from homology"/>
<dbReference type="AlphaFoldDB" id="A0A1H0FXW1"/>
<dbReference type="Pfam" id="PF16325">
    <property type="entry name" value="Peptidase_U32_C"/>
    <property type="match status" value="1"/>
</dbReference>
<dbReference type="GO" id="GO:0008233">
    <property type="term" value="F:peptidase activity"/>
    <property type="evidence" value="ECO:0007669"/>
    <property type="project" value="UniProtKB-KW"/>
</dbReference>
<evidence type="ECO:0000313" key="6">
    <source>
        <dbReference type="Proteomes" id="UP000199182"/>
    </source>
</evidence>
<dbReference type="Proteomes" id="UP000199182">
    <property type="component" value="Unassembled WGS sequence"/>
</dbReference>
<dbReference type="PROSITE" id="PS01276">
    <property type="entry name" value="PEPTIDASE_U32"/>
    <property type="match status" value="1"/>
</dbReference>
<protein>
    <submittedName>
        <fullName evidence="5">Putative protease</fullName>
    </submittedName>
</protein>
<dbReference type="InterPro" id="IPR032525">
    <property type="entry name" value="Peptidase_U32_C"/>
</dbReference>
<gene>
    <name evidence="5" type="ORF">SAMN05192585_1457</name>
</gene>
<keyword evidence="2" id="KW-0378">Hydrolase</keyword>
<dbReference type="GO" id="GO:0006508">
    <property type="term" value="P:proteolysis"/>
    <property type="evidence" value="ECO:0007669"/>
    <property type="project" value="UniProtKB-KW"/>
</dbReference>
<accession>A0A1H0FXW1</accession>
<evidence type="ECO:0000256" key="2">
    <source>
        <dbReference type="ARBA" id="ARBA00022801"/>
    </source>
</evidence>
<dbReference type="InterPro" id="IPR001539">
    <property type="entry name" value="Peptidase_U32"/>
</dbReference>
<evidence type="ECO:0000259" key="4">
    <source>
        <dbReference type="Pfam" id="PF16325"/>
    </source>
</evidence>
<organism evidence="5 6">
    <name type="scientific">Acetanaerobacterium elongatum</name>
    <dbReference type="NCBI Taxonomy" id="258515"/>
    <lineage>
        <taxon>Bacteria</taxon>
        <taxon>Bacillati</taxon>
        <taxon>Bacillota</taxon>
        <taxon>Clostridia</taxon>
        <taxon>Eubacteriales</taxon>
        <taxon>Oscillospiraceae</taxon>
        <taxon>Acetanaerobacterium</taxon>
    </lineage>
</organism>
<dbReference type="Gene3D" id="2.40.30.10">
    <property type="entry name" value="Translation factors"/>
    <property type="match status" value="1"/>
</dbReference>
<keyword evidence="1 5" id="KW-0645">Protease</keyword>
<reference evidence="5 6" key="1">
    <citation type="submission" date="2016-10" db="EMBL/GenBank/DDBJ databases">
        <authorList>
            <person name="de Groot N.N."/>
        </authorList>
    </citation>
    <scope>NUCLEOTIDE SEQUENCE [LARGE SCALE GENOMIC DNA]</scope>
    <source>
        <strain evidence="5 6">CGMCC 1.5012</strain>
    </source>
</reference>